<evidence type="ECO:0000313" key="2">
    <source>
        <dbReference type="EMBL" id="GGD40047.1"/>
    </source>
</evidence>
<reference evidence="2" key="1">
    <citation type="journal article" date="2014" name="Int. J. Syst. Evol. Microbiol.">
        <title>Complete genome sequence of Corynebacterium casei LMG S-19264T (=DSM 44701T), isolated from a smear-ripened cheese.</title>
        <authorList>
            <consortium name="US DOE Joint Genome Institute (JGI-PGF)"/>
            <person name="Walter F."/>
            <person name="Albersmeier A."/>
            <person name="Kalinowski J."/>
            <person name="Ruckert C."/>
        </authorList>
    </citation>
    <scope>NUCLEOTIDE SEQUENCE</scope>
    <source>
        <strain evidence="2">CGMCC 1.15493</strain>
    </source>
</reference>
<sequence length="168" mass="18518">MPAPPTPSSIDLKRLTRDAKRGRDKRDVAKMPSAFSLVRTALPTIHALRAEGVAWAEIAAALGQQGVTEGSGETMKPITRSRLTAIVTQIEQSNIANVKKSAARLERSDLPLHVRVPARRPSISLAPELTVKPQDATPQAGELDDEEAIRREALERLRRDYMKPDQKE</sequence>
<feature type="region of interest" description="Disordered" evidence="1">
    <location>
        <begin position="1"/>
        <end position="28"/>
    </location>
</feature>
<keyword evidence="3" id="KW-1185">Reference proteome</keyword>
<evidence type="ECO:0000256" key="1">
    <source>
        <dbReference type="SAM" id="MobiDB-lite"/>
    </source>
</evidence>
<accession>A0A916YCH2</accession>
<organism evidence="2 3">
    <name type="scientific">Aureimonas glaciei</name>
    <dbReference type="NCBI Taxonomy" id="1776957"/>
    <lineage>
        <taxon>Bacteria</taxon>
        <taxon>Pseudomonadati</taxon>
        <taxon>Pseudomonadota</taxon>
        <taxon>Alphaproteobacteria</taxon>
        <taxon>Hyphomicrobiales</taxon>
        <taxon>Aurantimonadaceae</taxon>
        <taxon>Aureimonas</taxon>
    </lineage>
</organism>
<feature type="compositionally biased region" description="Basic and acidic residues" evidence="1">
    <location>
        <begin position="11"/>
        <end position="28"/>
    </location>
</feature>
<protein>
    <submittedName>
        <fullName evidence="2">Uncharacterized protein</fullName>
    </submittedName>
</protein>
<gene>
    <name evidence="2" type="ORF">GCM10011335_48390</name>
</gene>
<dbReference type="Proteomes" id="UP000613160">
    <property type="component" value="Unassembled WGS sequence"/>
</dbReference>
<dbReference type="EMBL" id="BMJJ01000016">
    <property type="protein sequence ID" value="GGD40047.1"/>
    <property type="molecule type" value="Genomic_DNA"/>
</dbReference>
<proteinExistence type="predicted"/>
<feature type="region of interest" description="Disordered" evidence="1">
    <location>
        <begin position="125"/>
        <end position="148"/>
    </location>
</feature>
<evidence type="ECO:0000313" key="3">
    <source>
        <dbReference type="Proteomes" id="UP000613160"/>
    </source>
</evidence>
<comment type="caution">
    <text evidence="2">The sequence shown here is derived from an EMBL/GenBank/DDBJ whole genome shotgun (WGS) entry which is preliminary data.</text>
</comment>
<reference evidence="2" key="2">
    <citation type="submission" date="2020-09" db="EMBL/GenBank/DDBJ databases">
        <authorList>
            <person name="Sun Q."/>
            <person name="Zhou Y."/>
        </authorList>
    </citation>
    <scope>NUCLEOTIDE SEQUENCE</scope>
    <source>
        <strain evidence="2">CGMCC 1.15493</strain>
    </source>
</reference>
<dbReference type="AlphaFoldDB" id="A0A916YCH2"/>
<name>A0A916YCH2_9HYPH</name>